<dbReference type="Gene3D" id="1.10.245.10">
    <property type="entry name" value="SWIB/MDM2 domain"/>
    <property type="match status" value="1"/>
</dbReference>
<dbReference type="OrthoDB" id="10263741at2759"/>
<feature type="compositionally biased region" description="Low complexity" evidence="1">
    <location>
        <begin position="1"/>
        <end position="14"/>
    </location>
</feature>
<dbReference type="AlphaFoldDB" id="A0A2C5Y2W7"/>
<evidence type="ECO:0000256" key="1">
    <source>
        <dbReference type="SAM" id="MobiDB-lite"/>
    </source>
</evidence>
<feature type="region of interest" description="Disordered" evidence="1">
    <location>
        <begin position="1"/>
        <end position="47"/>
    </location>
</feature>
<reference evidence="3 4" key="1">
    <citation type="submission" date="2017-06" db="EMBL/GenBank/DDBJ databases">
        <title>Ant-infecting Ophiocordyceps genomes reveal a high diversity of potential behavioral manipulation genes and a possible major role for enterotoxins.</title>
        <authorList>
            <person name="De Bekker C."/>
            <person name="Evans H.C."/>
            <person name="Brachmann A."/>
            <person name="Hughes D.P."/>
        </authorList>
    </citation>
    <scope>NUCLEOTIDE SEQUENCE [LARGE SCALE GENOMIC DNA]</scope>
    <source>
        <strain evidence="3 4">Map64</strain>
    </source>
</reference>
<dbReference type="InterPro" id="IPR003121">
    <property type="entry name" value="SWIB_MDM2_domain"/>
</dbReference>
<dbReference type="InterPro" id="IPR019835">
    <property type="entry name" value="SWIB_domain"/>
</dbReference>
<dbReference type="STRING" id="1399860.A0A2C5Y2W7"/>
<proteinExistence type="predicted"/>
<dbReference type="EMBL" id="NJET01000099">
    <property type="protein sequence ID" value="PHH61582.1"/>
    <property type="molecule type" value="Genomic_DNA"/>
</dbReference>
<dbReference type="CDD" id="cd10568">
    <property type="entry name" value="SWIB_like"/>
    <property type="match status" value="1"/>
</dbReference>
<dbReference type="Proteomes" id="UP000226192">
    <property type="component" value="Unassembled WGS sequence"/>
</dbReference>
<organism evidence="3 4">
    <name type="scientific">Ophiocordyceps australis</name>
    <dbReference type="NCBI Taxonomy" id="1399860"/>
    <lineage>
        <taxon>Eukaryota</taxon>
        <taxon>Fungi</taxon>
        <taxon>Dikarya</taxon>
        <taxon>Ascomycota</taxon>
        <taxon>Pezizomycotina</taxon>
        <taxon>Sordariomycetes</taxon>
        <taxon>Hypocreomycetidae</taxon>
        <taxon>Hypocreales</taxon>
        <taxon>Ophiocordycipitaceae</taxon>
        <taxon>Ophiocordyceps</taxon>
    </lineage>
</organism>
<dbReference type="PROSITE" id="PS51925">
    <property type="entry name" value="SWIB_MDM2"/>
    <property type="match status" value="1"/>
</dbReference>
<name>A0A2C5Y2W7_9HYPO</name>
<keyword evidence="4" id="KW-1185">Reference proteome</keyword>
<dbReference type="InterPro" id="IPR036885">
    <property type="entry name" value="SWIB_MDM2_dom_sf"/>
</dbReference>
<feature type="region of interest" description="Disordered" evidence="1">
    <location>
        <begin position="174"/>
        <end position="202"/>
    </location>
</feature>
<accession>A0A2C5Y2W7</accession>
<evidence type="ECO:0000313" key="3">
    <source>
        <dbReference type="EMBL" id="PHH61582.1"/>
    </source>
</evidence>
<gene>
    <name evidence="3" type="ORF">CDD81_8163</name>
</gene>
<sequence length="508" mass="57468">MQPQYRAYAQQAPPQRSPHAPNQRRGGIGPMMSAGPHPTAPLSQAQLAQQQQAQILANDMAKRRSRKPTDKNMPDGVEECIVDPQAVQQYKQLRDSERLLDAAITRKRLDVCERINRRHAKLPKTLRIWISNTVEDQIWQGNGLNVDAFDFTPNMEASYRVTIQGRLIDEDDEHVPLGQSSDAPDSAGQDEANKASDSSAEDKKPRFSTFFRSLTVEFDRSRFRNGAEQCIEWSRPDANAQRGHALGAPAAGGQPAASEFDELTFKRHGDENTNITINLFRHEFPERYRVNPVLADVIDMTEATHQEAVTALWEYIRFWGLQEDEEKRNFRCDELLKKVLREADVGHMPMLGAYVEPLLEPLPPISLSYTIRVDEEFHKDPRPTVYDVRVFVDDPSHAELQPLVNSMSYGSMFKQVTELDEQLARLVQAIGTSKAKHSFFSSLGSDPATFVRNWMSSQKRDLEIITGESIRGIGDDSDQNSWRKSGPGSVWASQTARESVNVLLSRQR</sequence>
<dbReference type="SMART" id="SM00151">
    <property type="entry name" value="SWIB"/>
    <property type="match status" value="1"/>
</dbReference>
<evidence type="ECO:0000259" key="2">
    <source>
        <dbReference type="PROSITE" id="PS51925"/>
    </source>
</evidence>
<evidence type="ECO:0000313" key="4">
    <source>
        <dbReference type="Proteomes" id="UP000226192"/>
    </source>
</evidence>
<dbReference type="SUPFAM" id="SSF47592">
    <property type="entry name" value="SWIB/MDM2 domain"/>
    <property type="match status" value="1"/>
</dbReference>
<feature type="domain" description="DM2" evidence="2">
    <location>
        <begin position="283"/>
        <end position="361"/>
    </location>
</feature>
<dbReference type="Pfam" id="PF02201">
    <property type="entry name" value="SWIB"/>
    <property type="match status" value="1"/>
</dbReference>
<dbReference type="PANTHER" id="PTHR13844">
    <property type="entry name" value="SWI/SNF-RELATED MATRIX-ASSOCIATED ACTIN-DEPENDENT REGULATOR OF CHROMATIN SUBFAMILY D"/>
    <property type="match status" value="1"/>
</dbReference>
<comment type="caution">
    <text evidence="3">The sequence shown here is derived from an EMBL/GenBank/DDBJ whole genome shotgun (WGS) entry which is preliminary data.</text>
</comment>
<protein>
    <recommendedName>
        <fullName evidence="2">DM2 domain-containing protein</fullName>
    </recommendedName>
</protein>